<proteinExistence type="predicted"/>
<gene>
    <name evidence="1" type="ORF">THF1A12_920001</name>
</gene>
<dbReference type="RefSeq" id="WP_203535011.1">
    <property type="nucleotide sequence ID" value="NZ_CAKMTZ010000150.1"/>
</dbReference>
<dbReference type="EMBL" id="CAKMUD010000152">
    <property type="protein sequence ID" value="CAH1604085.1"/>
    <property type="molecule type" value="Genomic_DNA"/>
</dbReference>
<comment type="caution">
    <text evidence="1">The sequence shown here is derived from an EMBL/GenBank/DDBJ whole genome shotgun (WGS) entry which is preliminary data.</text>
</comment>
<reference evidence="1" key="1">
    <citation type="submission" date="2022-01" db="EMBL/GenBank/DDBJ databases">
        <authorList>
            <person name="Lagorce A."/>
        </authorList>
    </citation>
    <scope>NUCLEOTIDE SEQUENCE</scope>
    <source>
        <strain evidence="1">Th15_F1_A12</strain>
    </source>
</reference>
<organism evidence="1 2">
    <name type="scientific">Vibrio jasicida</name>
    <dbReference type="NCBI Taxonomy" id="766224"/>
    <lineage>
        <taxon>Bacteria</taxon>
        <taxon>Pseudomonadati</taxon>
        <taxon>Pseudomonadota</taxon>
        <taxon>Gammaproteobacteria</taxon>
        <taxon>Vibrionales</taxon>
        <taxon>Vibrionaceae</taxon>
        <taxon>Vibrio</taxon>
    </lineage>
</organism>
<evidence type="ECO:0000313" key="1">
    <source>
        <dbReference type="EMBL" id="CAH1604085.1"/>
    </source>
</evidence>
<accession>A0AAU9R1Z2</accession>
<sequence length="334" mass="37682">MSEQSVITIQSEEQLFEVLKGIDEDILNIEGAKLHFDGWPTFRLRVVGEGYDATITPALMKGFLELQSAIYRSYAMARYNTPKATKLNQYERDLLTIRIKVEQGSSLFGIDFQEILENLAGELVGKMDAKTIAITVLGFAALYFADSSYKSYLDSRVQTRIQEVQSEEKRAMLEQMKFAQEQETERAKIMASIVSQQPRLQTISHFSNDAKAELIKRSGDATSVEVQGVVIDGESATELMKNARKKSNAILLDGQYRILFVDSSNPESFKVKLRSLDSKDEFVAVVEDTTLDRKFLVALQQGEWSRAPVKLHIDAREANGEIRQAKVTYAEMPK</sequence>
<dbReference type="AlphaFoldDB" id="A0AAU9R1Z2"/>
<evidence type="ECO:0000313" key="2">
    <source>
        <dbReference type="Proteomes" id="UP001295462"/>
    </source>
</evidence>
<dbReference type="Proteomes" id="UP001295462">
    <property type="component" value="Unassembled WGS sequence"/>
</dbReference>
<name>A0AAU9R1Z2_9VIBR</name>
<protein>
    <submittedName>
        <fullName evidence="1">Uncharacterized protein</fullName>
    </submittedName>
</protein>